<sequence length="460" mass="49720">MSSDERRIEQTGDGRVLLRARNGDVIRYDDTGLILKLSDRVVADLRQRLVVPIDAEVLGDVDAWNLRALGDWLFFDANLPGMPGPRGYRRAIEGGAILAETPGPVLGVLSLGGARRTRAIPGAGAYPYHIVVPEDDIGAVGMAGIEDAPETHRAEGLREQTQDALLAEEMLRLRQVSGRGLPLILARCETDRSASLADLASGKAFDNLMRAAANLKALAETLNKPAKLAALSVDFALEDILTPEAEFAPAMRALLETLAKAFWQIDLRPVPALMVFDTTASEPGRDRRAAQWELAVYGGEMGPVFTLPSYALELDEALRPTEAAMRLRARTEAAALMEIEAGRGWHCPRVLLAEWEGKRAIRLRTDAATPLVLEADNPFGAVDGGLRIAGPEGAIAIASVTVDADEPRDVLIEMAENAPRKGLMLSYAWDGPGALRDSWTSSLAPDVKRWALPARLEVHG</sequence>
<dbReference type="RefSeq" id="WP_096805683.1">
    <property type="nucleotide sequence ID" value="NZ_CP022196.1"/>
</dbReference>
<name>A0A291GCH9_9RHOB</name>
<gene>
    <name evidence="1" type="ORF">CEW89_09050</name>
</gene>
<dbReference type="AlphaFoldDB" id="A0A291GCH9"/>
<evidence type="ECO:0000313" key="2">
    <source>
        <dbReference type="Proteomes" id="UP000217935"/>
    </source>
</evidence>
<dbReference type="EMBL" id="CP022196">
    <property type="protein sequence ID" value="ATG47706.1"/>
    <property type="molecule type" value="Genomic_DNA"/>
</dbReference>
<keyword evidence="2" id="KW-1185">Reference proteome</keyword>
<proteinExistence type="predicted"/>
<reference evidence="1 2" key="1">
    <citation type="submission" date="2017-06" db="EMBL/GenBank/DDBJ databases">
        <title>Celeribacter sp. TSPH2 complete genome sequence.</title>
        <authorList>
            <person name="Woo J.-H."/>
            <person name="Kim H.-S."/>
        </authorList>
    </citation>
    <scope>NUCLEOTIDE SEQUENCE [LARGE SCALE GENOMIC DNA]</scope>
    <source>
        <strain evidence="1 2">TSPH2</strain>
    </source>
</reference>
<dbReference type="Proteomes" id="UP000217935">
    <property type="component" value="Chromosome"/>
</dbReference>
<accession>A0A291GCH9</accession>
<dbReference type="KEGG" id="ceh:CEW89_09050"/>
<organism evidence="1 2">
    <name type="scientific">Celeribacter ethanolicus</name>
    <dbReference type="NCBI Taxonomy" id="1758178"/>
    <lineage>
        <taxon>Bacteria</taxon>
        <taxon>Pseudomonadati</taxon>
        <taxon>Pseudomonadota</taxon>
        <taxon>Alphaproteobacteria</taxon>
        <taxon>Rhodobacterales</taxon>
        <taxon>Roseobacteraceae</taxon>
        <taxon>Celeribacter</taxon>
    </lineage>
</organism>
<protein>
    <submittedName>
        <fullName evidence="1">Uncharacterized protein</fullName>
    </submittedName>
</protein>
<dbReference type="OrthoDB" id="7801628at2"/>
<evidence type="ECO:0000313" key="1">
    <source>
        <dbReference type="EMBL" id="ATG47706.1"/>
    </source>
</evidence>
<dbReference type="STRING" id="1758178.GCA_001550095_02146"/>